<dbReference type="PANTHER" id="PTHR30137">
    <property type="entry name" value="LUCIFERASE-LIKE MONOOXYGENASE"/>
    <property type="match status" value="1"/>
</dbReference>
<dbReference type="EMBL" id="JACCHL010000001">
    <property type="protein sequence ID" value="NYH54914.1"/>
    <property type="molecule type" value="Genomic_DNA"/>
</dbReference>
<dbReference type="InterPro" id="IPR036661">
    <property type="entry name" value="Luciferase-like_sf"/>
</dbReference>
<evidence type="ECO:0000259" key="1">
    <source>
        <dbReference type="Pfam" id="PF00296"/>
    </source>
</evidence>
<dbReference type="Proteomes" id="UP000584931">
    <property type="component" value="Unassembled WGS sequence"/>
</dbReference>
<dbReference type="InterPro" id="IPR011251">
    <property type="entry name" value="Luciferase-like_dom"/>
</dbReference>
<dbReference type="InterPro" id="IPR050766">
    <property type="entry name" value="Bact_Lucif_Oxidored"/>
</dbReference>
<dbReference type="RefSeq" id="WP_179811179.1">
    <property type="nucleotide sequence ID" value="NZ_JACCHL010000001.1"/>
</dbReference>
<dbReference type="PANTHER" id="PTHR30137:SF18">
    <property type="entry name" value="CONSERVED PROTEIN"/>
    <property type="match status" value="1"/>
</dbReference>
<name>A0A7Y9XFT4_9ACTN</name>
<dbReference type="GO" id="GO:0005829">
    <property type="term" value="C:cytosol"/>
    <property type="evidence" value="ECO:0007669"/>
    <property type="project" value="TreeGrafter"/>
</dbReference>
<dbReference type="InterPro" id="IPR019922">
    <property type="entry name" value="Lucif-like_OxRdatse_MSMEG_4141"/>
</dbReference>
<evidence type="ECO:0000313" key="3">
    <source>
        <dbReference type="Proteomes" id="UP000584931"/>
    </source>
</evidence>
<accession>A0A7Y9XFT4</accession>
<reference evidence="2 3" key="1">
    <citation type="submission" date="2020-07" db="EMBL/GenBank/DDBJ databases">
        <title>Sequencing the genomes of 1000 actinobacteria strains.</title>
        <authorList>
            <person name="Klenk H.-P."/>
        </authorList>
    </citation>
    <scope>NUCLEOTIDE SEQUENCE [LARGE SCALE GENOMIC DNA]</scope>
    <source>
        <strain evidence="2 3">DSM 45278</strain>
    </source>
</reference>
<evidence type="ECO:0000313" key="2">
    <source>
        <dbReference type="EMBL" id="NYH54914.1"/>
    </source>
</evidence>
<protein>
    <submittedName>
        <fullName evidence="2">Putative F420-dependent oxidoreductase</fullName>
    </submittedName>
</protein>
<feature type="domain" description="Luciferase-like" evidence="1">
    <location>
        <begin position="18"/>
        <end position="124"/>
    </location>
</feature>
<dbReference type="Pfam" id="PF00296">
    <property type="entry name" value="Bac_luciferase"/>
    <property type="match status" value="1"/>
</dbReference>
<proteinExistence type="predicted"/>
<dbReference type="SUPFAM" id="SSF51679">
    <property type="entry name" value="Bacterial luciferase-like"/>
    <property type="match status" value="1"/>
</dbReference>
<dbReference type="NCBIfam" id="TIGR03620">
    <property type="entry name" value="F420_MSMEG_4141"/>
    <property type="match status" value="1"/>
</dbReference>
<dbReference type="GO" id="GO:0016705">
    <property type="term" value="F:oxidoreductase activity, acting on paired donors, with incorporation or reduction of molecular oxygen"/>
    <property type="evidence" value="ECO:0007669"/>
    <property type="project" value="InterPro"/>
</dbReference>
<dbReference type="AlphaFoldDB" id="A0A7Y9XFT4"/>
<dbReference type="Gene3D" id="3.20.20.30">
    <property type="entry name" value="Luciferase-like domain"/>
    <property type="match status" value="2"/>
</dbReference>
<organism evidence="2 3">
    <name type="scientific">Nocardiopsis sinuspersici</name>
    <dbReference type="NCBI Taxonomy" id="501010"/>
    <lineage>
        <taxon>Bacteria</taxon>
        <taxon>Bacillati</taxon>
        <taxon>Actinomycetota</taxon>
        <taxon>Actinomycetes</taxon>
        <taxon>Streptosporangiales</taxon>
        <taxon>Nocardiopsidaceae</taxon>
        <taxon>Nocardiopsis</taxon>
    </lineage>
</organism>
<sequence length="288" mass="30003">MSLNATSVDLGTYGVWVKRTDLTAEVAAEIERLGYGAIWIGGSPGADLDLASTALAATSRVAVATGIVNIWSADAATVADSFRRIESESPGRFLLGIGAGHREANGPEAAKPFQAVVDYLDALDGGGVPEDRRVVAALGPRMLRLSAERAAGGHPYLVDPEFTRTARERLGDGPLLAPEHKVALGGDRERTRAAGRQGLSVYIDNRLTNYLSNFRRMGFTDADFADGGSDALVDALVAQGAPETAAAELRAHLEAGADHVAVQPLAEDGDLLSVLARLAPALGLPAQG</sequence>
<gene>
    <name evidence="2" type="ORF">HNR06_004503</name>
</gene>
<comment type="caution">
    <text evidence="2">The sequence shown here is derived from an EMBL/GenBank/DDBJ whole genome shotgun (WGS) entry which is preliminary data.</text>
</comment>